<dbReference type="PANTHER" id="PTHR32552">
    <property type="entry name" value="FERRICHROME IRON RECEPTOR-RELATED"/>
    <property type="match status" value="1"/>
</dbReference>
<proteinExistence type="inferred from homology"/>
<keyword evidence="9 13" id="KW-0798">TonB box</keyword>
<evidence type="ECO:0000256" key="13">
    <source>
        <dbReference type="RuleBase" id="RU003357"/>
    </source>
</evidence>
<comment type="subcellular location">
    <subcellularLocation>
        <location evidence="1 12">Cell outer membrane</location>
        <topology evidence="1 12">Multi-pass membrane protein</topology>
    </subcellularLocation>
</comment>
<evidence type="ECO:0000256" key="9">
    <source>
        <dbReference type="ARBA" id="ARBA00023077"/>
    </source>
</evidence>
<dbReference type="EMBL" id="JAFMPT010000007">
    <property type="protein sequence ID" value="MCC1484289.1"/>
    <property type="molecule type" value="Genomic_DNA"/>
</dbReference>
<evidence type="ECO:0000256" key="5">
    <source>
        <dbReference type="ARBA" id="ARBA00022692"/>
    </source>
</evidence>
<keyword evidence="11 12" id="KW-0998">Cell outer membrane</keyword>
<evidence type="ECO:0000256" key="3">
    <source>
        <dbReference type="ARBA" id="ARBA00022452"/>
    </source>
</evidence>
<evidence type="ECO:0000313" key="16">
    <source>
        <dbReference type="EMBL" id="MCC1484289.1"/>
    </source>
</evidence>
<evidence type="ECO:0000313" key="17">
    <source>
        <dbReference type="Proteomes" id="UP000778797"/>
    </source>
</evidence>
<evidence type="ECO:0000256" key="4">
    <source>
        <dbReference type="ARBA" id="ARBA00022496"/>
    </source>
</evidence>
<evidence type="ECO:0000256" key="8">
    <source>
        <dbReference type="ARBA" id="ARBA00023065"/>
    </source>
</evidence>
<dbReference type="InterPro" id="IPR039426">
    <property type="entry name" value="TonB-dep_rcpt-like"/>
</dbReference>
<evidence type="ECO:0000256" key="10">
    <source>
        <dbReference type="ARBA" id="ARBA00023136"/>
    </source>
</evidence>
<feature type="domain" description="TonB-dependent receptor plug" evidence="15">
    <location>
        <begin position="47"/>
        <end position="155"/>
    </location>
</feature>
<feature type="non-terminal residue" evidence="16">
    <location>
        <position position="720"/>
    </location>
</feature>
<comment type="similarity">
    <text evidence="12 13">Belongs to the TonB-dependent receptor family.</text>
</comment>
<keyword evidence="5 12" id="KW-0812">Transmembrane</keyword>
<dbReference type="Pfam" id="PF00593">
    <property type="entry name" value="TonB_dep_Rec_b-barrel"/>
    <property type="match status" value="1"/>
</dbReference>
<dbReference type="Gene3D" id="2.170.130.10">
    <property type="entry name" value="TonB-dependent receptor, plug domain"/>
    <property type="match status" value="1"/>
</dbReference>
<dbReference type="InterPro" id="IPR037066">
    <property type="entry name" value="Plug_dom_sf"/>
</dbReference>
<dbReference type="InterPro" id="IPR000531">
    <property type="entry name" value="Beta-barrel_TonB"/>
</dbReference>
<keyword evidence="17" id="KW-1185">Reference proteome</keyword>
<dbReference type="InterPro" id="IPR036942">
    <property type="entry name" value="Beta-barrel_TonB_sf"/>
</dbReference>
<evidence type="ECO:0000256" key="2">
    <source>
        <dbReference type="ARBA" id="ARBA00022448"/>
    </source>
</evidence>
<dbReference type="Proteomes" id="UP000778797">
    <property type="component" value="Unassembled WGS sequence"/>
</dbReference>
<dbReference type="PANTHER" id="PTHR32552:SF68">
    <property type="entry name" value="FERRICHROME OUTER MEMBRANE TRANSPORTER_PHAGE RECEPTOR"/>
    <property type="match status" value="1"/>
</dbReference>
<dbReference type="Gene3D" id="2.40.170.20">
    <property type="entry name" value="TonB-dependent receptor, beta-barrel domain"/>
    <property type="match status" value="1"/>
</dbReference>
<evidence type="ECO:0000256" key="1">
    <source>
        <dbReference type="ARBA" id="ARBA00004571"/>
    </source>
</evidence>
<keyword evidence="8" id="KW-0406">Ion transport</keyword>
<evidence type="ECO:0000256" key="11">
    <source>
        <dbReference type="ARBA" id="ARBA00023237"/>
    </source>
</evidence>
<reference evidence="17" key="2">
    <citation type="submission" date="2023-07" db="EMBL/GenBank/DDBJ databases">
        <title>Genome of Winogradskyella sp. E313.</title>
        <authorList>
            <person name="Zhou Y."/>
        </authorList>
    </citation>
    <scope>NUCLEOTIDE SEQUENCE [LARGE SCALE GENOMIC DNA]</scope>
    <source>
        <strain evidence="17">E313</strain>
    </source>
</reference>
<dbReference type="RefSeq" id="WP_227476737.1">
    <property type="nucleotide sequence ID" value="NZ_JAFMPT010000007.1"/>
</dbReference>
<comment type="caution">
    <text evidence="16">The sequence shown here is derived from an EMBL/GenBank/DDBJ whole genome shotgun (WGS) entry which is preliminary data.</text>
</comment>
<dbReference type="PROSITE" id="PS52016">
    <property type="entry name" value="TONB_DEPENDENT_REC_3"/>
    <property type="match status" value="1"/>
</dbReference>
<reference evidence="17" key="1">
    <citation type="submission" date="2021-03" db="EMBL/GenBank/DDBJ databases">
        <title>Genome of Cognatishimia sp. F0-27.</title>
        <authorList>
            <person name="Ping X."/>
        </authorList>
    </citation>
    <scope>NUCLEOTIDE SEQUENCE [LARGE SCALE GENOMIC DNA]</scope>
    <source>
        <strain evidence="17">E313</strain>
    </source>
</reference>
<evidence type="ECO:0000256" key="6">
    <source>
        <dbReference type="ARBA" id="ARBA00022729"/>
    </source>
</evidence>
<keyword evidence="10 12" id="KW-0472">Membrane</keyword>
<keyword evidence="16" id="KW-0675">Receptor</keyword>
<keyword evidence="6" id="KW-0732">Signal</keyword>
<protein>
    <submittedName>
        <fullName evidence="16">TonB-dependent receptor</fullName>
    </submittedName>
</protein>
<evidence type="ECO:0000259" key="15">
    <source>
        <dbReference type="Pfam" id="PF07715"/>
    </source>
</evidence>
<sequence length="720" mass="81122">MKSFFKQSITIVFALVCYCVSAQEKKKDSTKVEKLEEVVVKSSRVNSNSPITYSEITKKDIEKVNLGQDIPVLLNYLPSVVSTTFDGTGIGYTDLRIRGADNSRINVTLNGIPYNDADSQSVFWVNLQDFASSVENIQVQRGVGTSTNGAGAFGASINVLTDNYTQEPYAEISNSFGSFNSRKHTVKVGTGLLDDHFAFSARLSKIDSDGYVDRAFSDLSSYFLSGVYKTENTLIKGLVFGGEEITGLAFFGLDEAGLQSDRRFNSDGLFFDRDGNQQFHDGQRDDYRQDHYQLHVTHKFNENWTGNISFHYTYGRGFFEQYIDDTLFFQDGFAGNLEFYRLPNFQFEGETVLSSDLVTRSHLNSDFYGTVFNLNYKKDKLDAVFGGGWNRYDGEQFGEVIFAEFAQLPSLPTRFFDNNSDKKDFNVYAKATYRVNDQFSFFADAQIRTVNYEADGSLFFPGAILDVDESYTFFNPKAGLVYRANDKNKFYLSYARANREPSRVDFENGSPESESLNDFELGWRLNTNRVKLNTNIYYLDFSNQLVLTGELDQVGFPIRQNSGSSYRLGLEVDAAIEISDKLVARPNVAISRNKNEDFVAQRDGELVNLGTTNISFSPDFIAGNALTYRITDNLNTTFFTKYVGEQYLANIDAESSLLDSYFTNDLNVQYVLDNVSIFKSIVFTAQINNIFDETYENNGFFFSFDVPNGSGNGVTTVDGT</sequence>
<organism evidence="16 17">
    <name type="scientific">Winogradskyella immobilis</name>
    <dbReference type="NCBI Taxonomy" id="2816852"/>
    <lineage>
        <taxon>Bacteria</taxon>
        <taxon>Pseudomonadati</taxon>
        <taxon>Bacteroidota</taxon>
        <taxon>Flavobacteriia</taxon>
        <taxon>Flavobacteriales</taxon>
        <taxon>Flavobacteriaceae</taxon>
        <taxon>Winogradskyella</taxon>
    </lineage>
</organism>
<keyword evidence="3 12" id="KW-1134">Transmembrane beta strand</keyword>
<name>A0ABS8EM50_9FLAO</name>
<dbReference type="Pfam" id="PF07715">
    <property type="entry name" value="Plug"/>
    <property type="match status" value="1"/>
</dbReference>
<gene>
    <name evidence="16" type="ORF">J1C55_06805</name>
</gene>
<keyword evidence="7" id="KW-0408">Iron</keyword>
<evidence type="ECO:0000256" key="12">
    <source>
        <dbReference type="PROSITE-ProRule" id="PRU01360"/>
    </source>
</evidence>
<accession>A0ABS8EM50</accession>
<keyword evidence="2 12" id="KW-0813">Transport</keyword>
<feature type="domain" description="TonB-dependent receptor-like beta-barrel" evidence="14">
    <location>
        <begin position="265"/>
        <end position="690"/>
    </location>
</feature>
<evidence type="ECO:0000259" key="14">
    <source>
        <dbReference type="Pfam" id="PF00593"/>
    </source>
</evidence>
<dbReference type="InterPro" id="IPR012910">
    <property type="entry name" value="Plug_dom"/>
</dbReference>
<evidence type="ECO:0000256" key="7">
    <source>
        <dbReference type="ARBA" id="ARBA00023004"/>
    </source>
</evidence>
<dbReference type="SUPFAM" id="SSF56935">
    <property type="entry name" value="Porins"/>
    <property type="match status" value="1"/>
</dbReference>
<keyword evidence="4" id="KW-0410">Iron transport</keyword>